<evidence type="ECO:0000313" key="1">
    <source>
        <dbReference type="EMBL" id="SHK18409.1"/>
    </source>
</evidence>
<keyword evidence="1" id="KW-0808">Transferase</keyword>
<dbReference type="CDD" id="cd04647">
    <property type="entry name" value="LbH_MAT_like"/>
    <property type="match status" value="1"/>
</dbReference>
<organism evidence="1 2">
    <name type="scientific">Clostridium cavendishii DSM 21758</name>
    <dbReference type="NCBI Taxonomy" id="1121302"/>
    <lineage>
        <taxon>Bacteria</taxon>
        <taxon>Bacillati</taxon>
        <taxon>Bacillota</taxon>
        <taxon>Clostridia</taxon>
        <taxon>Eubacteriales</taxon>
        <taxon>Clostridiaceae</taxon>
        <taxon>Clostridium</taxon>
    </lineage>
</organism>
<dbReference type="OrthoDB" id="9801697at2"/>
<dbReference type="Proteomes" id="UP000184310">
    <property type="component" value="Unassembled WGS sequence"/>
</dbReference>
<dbReference type="InterPro" id="IPR011004">
    <property type="entry name" value="Trimer_LpxA-like_sf"/>
</dbReference>
<reference evidence="1 2" key="1">
    <citation type="submission" date="2016-11" db="EMBL/GenBank/DDBJ databases">
        <authorList>
            <person name="Jaros S."/>
            <person name="Januszkiewicz K."/>
            <person name="Wedrychowicz H."/>
        </authorList>
    </citation>
    <scope>NUCLEOTIDE SEQUENCE [LARGE SCALE GENOMIC DNA]</scope>
    <source>
        <strain evidence="1 2">DSM 21758</strain>
    </source>
</reference>
<dbReference type="GO" id="GO:0016740">
    <property type="term" value="F:transferase activity"/>
    <property type="evidence" value="ECO:0007669"/>
    <property type="project" value="UniProtKB-KW"/>
</dbReference>
<dbReference type="PANTHER" id="PTHR23416">
    <property type="entry name" value="SIALIC ACID SYNTHASE-RELATED"/>
    <property type="match status" value="1"/>
</dbReference>
<dbReference type="RefSeq" id="WP_072990547.1">
    <property type="nucleotide sequence ID" value="NZ_FQZB01000014.1"/>
</dbReference>
<dbReference type="EMBL" id="FQZB01000014">
    <property type="protein sequence ID" value="SHK18409.1"/>
    <property type="molecule type" value="Genomic_DNA"/>
</dbReference>
<name>A0A1M6QDS8_9CLOT</name>
<dbReference type="STRING" id="1121302.SAMN02745163_03373"/>
<proteinExistence type="predicted"/>
<keyword evidence="2" id="KW-1185">Reference proteome</keyword>
<dbReference type="AlphaFoldDB" id="A0A1M6QDS8"/>
<dbReference type="InterPro" id="IPR051159">
    <property type="entry name" value="Hexapeptide_acetyltransf"/>
</dbReference>
<dbReference type="Gene3D" id="2.160.10.10">
    <property type="entry name" value="Hexapeptide repeat proteins"/>
    <property type="match status" value="1"/>
</dbReference>
<accession>A0A1M6QDS8</accession>
<dbReference type="InterPro" id="IPR001451">
    <property type="entry name" value="Hexapep"/>
</dbReference>
<dbReference type="SUPFAM" id="SSF51161">
    <property type="entry name" value="Trimeric LpxA-like enzymes"/>
    <property type="match status" value="1"/>
</dbReference>
<sequence length="177" mass="19876">MTFLKYWIAKFIYILTGRNMNYMIRFFRKSGMFIGQNCNIYSNIITSESYLITINDNVTISNDVQLITHDNSICKVCSKYTDIFGEIIIGKNCFIGARVTILPGISLADDIIVGSGSVVTKSFNEKGIIIGGNPAKKIGTIEEYLDKNKGYGVNIEGMSYSEKKYMIDSNKSKLIKK</sequence>
<dbReference type="Pfam" id="PF14602">
    <property type="entry name" value="Hexapep_2"/>
    <property type="match status" value="1"/>
</dbReference>
<evidence type="ECO:0000313" key="2">
    <source>
        <dbReference type="Proteomes" id="UP000184310"/>
    </source>
</evidence>
<gene>
    <name evidence="1" type="ORF">SAMN02745163_03373</name>
</gene>
<protein>
    <submittedName>
        <fullName evidence="1">Acetyltransferase (Isoleucine patch superfamily)</fullName>
    </submittedName>
</protein>